<protein>
    <submittedName>
        <fullName evidence="6">Substrate-binding domain-containing protein</fullName>
    </submittedName>
</protein>
<keyword evidence="7" id="KW-1185">Reference proteome</keyword>
<name>A0ABT3YL58_9HYPH</name>
<gene>
    <name evidence="6" type="ORF">OEG82_20290</name>
</gene>
<evidence type="ECO:0000313" key="6">
    <source>
        <dbReference type="EMBL" id="MCY0096332.1"/>
    </source>
</evidence>
<evidence type="ECO:0000313" key="7">
    <source>
        <dbReference type="Proteomes" id="UP001081283"/>
    </source>
</evidence>
<reference evidence="6" key="1">
    <citation type="submission" date="2022-10" db="EMBL/GenBank/DDBJ databases">
        <title>Hoeflea sp. J2-29, isolated from marine algae.</title>
        <authorList>
            <person name="Kristyanto S."/>
            <person name="Kim J.M."/>
            <person name="Jeon C.O."/>
        </authorList>
    </citation>
    <scope>NUCLEOTIDE SEQUENCE</scope>
    <source>
        <strain evidence="6">J2-29</strain>
    </source>
</reference>
<keyword evidence="3 4" id="KW-0732">Signal</keyword>
<comment type="caution">
    <text evidence="6">The sequence shown here is derived from an EMBL/GenBank/DDBJ whole genome shotgun (WGS) entry which is preliminary data.</text>
</comment>
<organism evidence="6 7">
    <name type="scientific">Hoeflea ulvae</name>
    <dbReference type="NCBI Taxonomy" id="2983764"/>
    <lineage>
        <taxon>Bacteria</taxon>
        <taxon>Pseudomonadati</taxon>
        <taxon>Pseudomonadota</taxon>
        <taxon>Alphaproteobacteria</taxon>
        <taxon>Hyphomicrobiales</taxon>
        <taxon>Rhizobiaceae</taxon>
        <taxon>Hoeflea</taxon>
    </lineage>
</organism>
<evidence type="ECO:0000256" key="3">
    <source>
        <dbReference type="ARBA" id="ARBA00022729"/>
    </source>
</evidence>
<dbReference type="EMBL" id="JAOVZQ010000001">
    <property type="protein sequence ID" value="MCY0096332.1"/>
    <property type="molecule type" value="Genomic_DNA"/>
</dbReference>
<dbReference type="SUPFAM" id="SSF53822">
    <property type="entry name" value="Periplasmic binding protein-like I"/>
    <property type="match status" value="1"/>
</dbReference>
<dbReference type="Pfam" id="PF13407">
    <property type="entry name" value="Peripla_BP_4"/>
    <property type="match status" value="1"/>
</dbReference>
<feature type="signal peptide" evidence="4">
    <location>
        <begin position="1"/>
        <end position="20"/>
    </location>
</feature>
<dbReference type="InterPro" id="IPR025997">
    <property type="entry name" value="SBP_2_dom"/>
</dbReference>
<evidence type="ECO:0000256" key="4">
    <source>
        <dbReference type="SAM" id="SignalP"/>
    </source>
</evidence>
<dbReference type="PANTHER" id="PTHR46847">
    <property type="entry name" value="D-ALLOSE-BINDING PERIPLASMIC PROTEIN-RELATED"/>
    <property type="match status" value="1"/>
</dbReference>
<sequence>MSKIKYIVPALLLASSTAFADEALYKDLPGELSGLYLGASSEMFPSAYDDFKVADGDWKWCHSESYQGNPWRVTVTNELKRLVEGLSEAGINATFEISDSNGDVGQQINQIRTFIDRKCTVITSIVSSSTALNDAIKAAYDAGIPFITAAGAVTSPYAINVDSNYYRWGYDMIKAIAGTVGEDATIMMVEGLAGHPIVLQEKAGADAALAEHPGIKVARTVNGNWTANVTKSVLLQALATYPGQIDAVWTTGSESRTVAEAFKQAGRDAPLITGSITGDALGYWNENKDTYRFEGHGVLPHMTAQTLFRAAVRVLQGQAPKLNTLMVPLPVISGSDLAGMYESCMTPDAVSVFPVPATDPLPADQMDGYFNNPAPVPGWDYAKSPKACN</sequence>
<feature type="chain" id="PRO_5046192585" evidence="4">
    <location>
        <begin position="21"/>
        <end position="389"/>
    </location>
</feature>
<feature type="domain" description="Periplasmic binding protein" evidence="5">
    <location>
        <begin position="66"/>
        <end position="318"/>
    </location>
</feature>
<proteinExistence type="inferred from homology"/>
<dbReference type="RefSeq" id="WP_267614165.1">
    <property type="nucleotide sequence ID" value="NZ_JAOVZQ010000001.1"/>
</dbReference>
<evidence type="ECO:0000256" key="2">
    <source>
        <dbReference type="ARBA" id="ARBA00007639"/>
    </source>
</evidence>
<accession>A0ABT3YL58</accession>
<evidence type="ECO:0000256" key="1">
    <source>
        <dbReference type="ARBA" id="ARBA00004196"/>
    </source>
</evidence>
<dbReference type="PANTHER" id="PTHR46847:SF1">
    <property type="entry name" value="D-ALLOSE-BINDING PERIPLASMIC PROTEIN-RELATED"/>
    <property type="match status" value="1"/>
</dbReference>
<dbReference type="Gene3D" id="3.40.50.2300">
    <property type="match status" value="2"/>
</dbReference>
<comment type="similarity">
    <text evidence="2">Belongs to the bacterial solute-binding protein 2 family.</text>
</comment>
<evidence type="ECO:0000259" key="5">
    <source>
        <dbReference type="Pfam" id="PF13407"/>
    </source>
</evidence>
<comment type="subcellular location">
    <subcellularLocation>
        <location evidence="1">Cell envelope</location>
    </subcellularLocation>
</comment>
<dbReference type="InterPro" id="IPR028082">
    <property type="entry name" value="Peripla_BP_I"/>
</dbReference>
<dbReference type="Proteomes" id="UP001081283">
    <property type="component" value="Unassembled WGS sequence"/>
</dbReference>